<keyword evidence="3" id="KW-1185">Reference proteome</keyword>
<feature type="compositionally biased region" description="Basic and acidic residues" evidence="1">
    <location>
        <begin position="72"/>
        <end position="81"/>
    </location>
</feature>
<protein>
    <submittedName>
        <fullName evidence="2">Uncharacterized protein</fullName>
    </submittedName>
</protein>
<feature type="compositionally biased region" description="Basic and acidic residues" evidence="1">
    <location>
        <begin position="36"/>
        <end position="61"/>
    </location>
</feature>
<name>A0A8K1GFX2_9PASS</name>
<evidence type="ECO:0000256" key="1">
    <source>
        <dbReference type="SAM" id="MobiDB-lite"/>
    </source>
</evidence>
<comment type="caution">
    <text evidence="2">The sequence shown here is derived from an EMBL/GenBank/DDBJ whole genome shotgun (WGS) entry which is preliminary data.</text>
</comment>
<organism evidence="2 3">
    <name type="scientific">Zosterops borbonicus</name>
    <dbReference type="NCBI Taxonomy" id="364589"/>
    <lineage>
        <taxon>Eukaryota</taxon>
        <taxon>Metazoa</taxon>
        <taxon>Chordata</taxon>
        <taxon>Craniata</taxon>
        <taxon>Vertebrata</taxon>
        <taxon>Euteleostomi</taxon>
        <taxon>Archelosauria</taxon>
        <taxon>Archosauria</taxon>
        <taxon>Dinosauria</taxon>
        <taxon>Saurischia</taxon>
        <taxon>Theropoda</taxon>
        <taxon>Coelurosauria</taxon>
        <taxon>Aves</taxon>
        <taxon>Neognathae</taxon>
        <taxon>Neoaves</taxon>
        <taxon>Telluraves</taxon>
        <taxon>Australaves</taxon>
        <taxon>Passeriformes</taxon>
        <taxon>Sylvioidea</taxon>
        <taxon>Zosteropidae</taxon>
        <taxon>Zosterops</taxon>
    </lineage>
</organism>
<dbReference type="AlphaFoldDB" id="A0A8K1GFX2"/>
<reference evidence="2" key="1">
    <citation type="submission" date="2019-04" db="EMBL/GenBank/DDBJ databases">
        <title>Genome assembly of Zosterops borbonicus 15179.</title>
        <authorList>
            <person name="Leroy T."/>
            <person name="Anselmetti Y."/>
            <person name="Tilak M.-K."/>
            <person name="Nabholz B."/>
        </authorList>
    </citation>
    <scope>NUCLEOTIDE SEQUENCE</scope>
    <source>
        <strain evidence="2">HGM_15179</strain>
        <tissue evidence="2">Muscle</tissue>
    </source>
</reference>
<evidence type="ECO:0000313" key="3">
    <source>
        <dbReference type="Proteomes" id="UP000796761"/>
    </source>
</evidence>
<dbReference type="EMBL" id="SWJQ01000271">
    <property type="protein sequence ID" value="TRZ17348.1"/>
    <property type="molecule type" value="Genomic_DNA"/>
</dbReference>
<accession>A0A8K1GFX2</accession>
<proteinExistence type="predicted"/>
<evidence type="ECO:0000313" key="2">
    <source>
        <dbReference type="EMBL" id="TRZ17348.1"/>
    </source>
</evidence>
<gene>
    <name evidence="2" type="ORF">HGM15179_009763</name>
</gene>
<feature type="compositionally biased region" description="Basic and acidic residues" evidence="1">
    <location>
        <begin position="89"/>
        <end position="101"/>
    </location>
</feature>
<sequence length="185" mass="20855">MVLRAGRRGGWCSQTQLGEERRRMALIDLGEEKEKRRMALTDREGRGEGEEEDGTHRQSWERRRRGGGWHSELGEEKEKRRMALRAGRGKGEEEYGTHRQSWERRNRHRKLGSSFCLAHLGWEGAVSSAVPSTALLWLPALAVSCSIPAWLLGCSNPLRSPRAPAEPSCCTDVCVGYGSNLEDRL</sequence>
<feature type="region of interest" description="Disordered" evidence="1">
    <location>
        <begin position="36"/>
        <end position="101"/>
    </location>
</feature>
<dbReference type="Proteomes" id="UP000796761">
    <property type="component" value="Unassembled WGS sequence"/>
</dbReference>